<organism evidence="2 3">
    <name type="scientific">Labilibaculum filiforme</name>
    <dbReference type="NCBI Taxonomy" id="1940526"/>
    <lineage>
        <taxon>Bacteria</taxon>
        <taxon>Pseudomonadati</taxon>
        <taxon>Bacteroidota</taxon>
        <taxon>Bacteroidia</taxon>
        <taxon>Marinilabiliales</taxon>
        <taxon>Marinifilaceae</taxon>
        <taxon>Labilibaculum</taxon>
    </lineage>
</organism>
<keyword evidence="3" id="KW-1185">Reference proteome</keyword>
<feature type="transmembrane region" description="Helical" evidence="1">
    <location>
        <begin position="74"/>
        <end position="90"/>
    </location>
</feature>
<reference evidence="2 3" key="1">
    <citation type="journal article" date="2017" name="Front. Microbiol.">
        <title>Labilibaculum manganireducens gen. nov., sp. nov. and Labilibaculum filiforme sp. nov., Novel Bacteroidetes Isolated from Subsurface Sediments of the Baltic Sea.</title>
        <authorList>
            <person name="Vandieken V."/>
            <person name="Marshall I.P."/>
            <person name="Niemann H."/>
            <person name="Engelen B."/>
            <person name="Cypionka H."/>
        </authorList>
    </citation>
    <scope>NUCLEOTIDE SEQUENCE [LARGE SCALE GENOMIC DNA]</scope>
    <source>
        <strain evidence="2 3">59.16B</strain>
    </source>
</reference>
<comment type="caution">
    <text evidence="2">The sequence shown here is derived from an EMBL/GenBank/DDBJ whole genome shotgun (WGS) entry which is preliminary data.</text>
</comment>
<keyword evidence="1" id="KW-0812">Transmembrane</keyword>
<feature type="transmembrane region" description="Helical" evidence="1">
    <location>
        <begin position="16"/>
        <end position="36"/>
    </location>
</feature>
<gene>
    <name evidence="2" type="ORF">BZG02_19010</name>
</gene>
<keyword evidence="1" id="KW-1133">Transmembrane helix</keyword>
<evidence type="ECO:0000256" key="1">
    <source>
        <dbReference type="SAM" id="Phobius"/>
    </source>
</evidence>
<dbReference type="Proteomes" id="UP000233535">
    <property type="component" value="Unassembled WGS sequence"/>
</dbReference>
<dbReference type="EMBL" id="MVDD01000024">
    <property type="protein sequence ID" value="PKQ60556.1"/>
    <property type="molecule type" value="Genomic_DNA"/>
</dbReference>
<proteinExistence type="predicted"/>
<dbReference type="AlphaFoldDB" id="A0A2N3HR68"/>
<name>A0A2N3HR68_9BACT</name>
<keyword evidence="1" id="KW-0472">Membrane</keyword>
<feature type="transmembrane region" description="Helical" evidence="1">
    <location>
        <begin position="48"/>
        <end position="69"/>
    </location>
</feature>
<sequence length="144" mass="16763">MKLINLNKMYKEKIKNALTISLLCAIFGALQMYWFLPDGLSCIDAKSGVIEAIFKFMGIQFLVIFFILLLKSSFKLYIIAVSLCIFWFFINKNEFTYRYACWSTFSSSDILYYSLKNSTVPIITCLTVLILSIYFYKSKSKNLH</sequence>
<protein>
    <submittedName>
        <fullName evidence="2">Uncharacterized protein</fullName>
    </submittedName>
</protein>
<accession>A0A2N3HR68</accession>
<feature type="transmembrane region" description="Helical" evidence="1">
    <location>
        <begin position="110"/>
        <end position="136"/>
    </location>
</feature>
<evidence type="ECO:0000313" key="2">
    <source>
        <dbReference type="EMBL" id="PKQ60556.1"/>
    </source>
</evidence>
<evidence type="ECO:0000313" key="3">
    <source>
        <dbReference type="Proteomes" id="UP000233535"/>
    </source>
</evidence>